<name>A0A6C0AMW8_9ZZZZ</name>
<dbReference type="EMBL" id="MN740728">
    <property type="protein sequence ID" value="QHS80956.1"/>
    <property type="molecule type" value="Genomic_DNA"/>
</dbReference>
<proteinExistence type="predicted"/>
<evidence type="ECO:0000313" key="1">
    <source>
        <dbReference type="EMBL" id="QHS80956.1"/>
    </source>
</evidence>
<sequence>MSNLESILNSLKQGFASLRRDGLFINASILSEDTLLLETTTYITDTDDGKDVDCLCVYEDELGLGGSCVCEDITTGEWLKEGAEAQRGCVACPVCQRLAKPMKLQKRCYNLTLKVHETSVSHLSPQPNKNLKAMPMGMTEKIIDLTNAMFPVSS</sequence>
<accession>A0A6C0AMW8</accession>
<dbReference type="AlphaFoldDB" id="A0A6C0AMW8"/>
<reference evidence="1" key="1">
    <citation type="journal article" date="2020" name="Nature">
        <title>Giant virus diversity and host interactions through global metagenomics.</title>
        <authorList>
            <person name="Schulz F."/>
            <person name="Roux S."/>
            <person name="Paez-Espino D."/>
            <person name="Jungbluth S."/>
            <person name="Walsh D.A."/>
            <person name="Denef V.J."/>
            <person name="McMahon K.D."/>
            <person name="Konstantinidis K.T."/>
            <person name="Eloe-Fadrosh E.A."/>
            <person name="Kyrpides N.C."/>
            <person name="Woyke T."/>
        </authorList>
    </citation>
    <scope>NUCLEOTIDE SEQUENCE</scope>
    <source>
        <strain evidence="1">GVMAG-S-1101161-73</strain>
    </source>
</reference>
<protein>
    <submittedName>
        <fullName evidence="1">Uncharacterized protein</fullName>
    </submittedName>
</protein>
<organism evidence="1">
    <name type="scientific">viral metagenome</name>
    <dbReference type="NCBI Taxonomy" id="1070528"/>
    <lineage>
        <taxon>unclassified sequences</taxon>
        <taxon>metagenomes</taxon>
        <taxon>organismal metagenomes</taxon>
    </lineage>
</organism>